<protein>
    <submittedName>
        <fullName evidence="4">Helix-turn-helix domain-containing protein</fullName>
    </submittedName>
</protein>
<dbReference type="Proteomes" id="UP000283766">
    <property type="component" value="Unassembled WGS sequence"/>
</dbReference>
<organism evidence="4 5">
    <name type="scientific">Bacteroides uniformis</name>
    <dbReference type="NCBI Taxonomy" id="820"/>
    <lineage>
        <taxon>Bacteria</taxon>
        <taxon>Pseudomonadati</taxon>
        <taxon>Bacteroidota</taxon>
        <taxon>Bacteroidia</taxon>
        <taxon>Bacteroidales</taxon>
        <taxon>Bacteroidaceae</taxon>
        <taxon>Bacteroides</taxon>
    </lineage>
</organism>
<dbReference type="SMART" id="SM00342">
    <property type="entry name" value="HTH_ARAC"/>
    <property type="match status" value="1"/>
</dbReference>
<keyword evidence="2" id="KW-0804">Transcription</keyword>
<dbReference type="SMART" id="SM00871">
    <property type="entry name" value="AraC_E_bind"/>
    <property type="match status" value="1"/>
</dbReference>
<accession>A0A414WAB4</accession>
<dbReference type="SUPFAM" id="SSF55136">
    <property type="entry name" value="Probable bacterial effector-binding domain"/>
    <property type="match status" value="1"/>
</dbReference>
<dbReference type="Gene3D" id="1.10.10.60">
    <property type="entry name" value="Homeodomain-like"/>
    <property type="match status" value="2"/>
</dbReference>
<dbReference type="InterPro" id="IPR018060">
    <property type="entry name" value="HTH_AraC"/>
</dbReference>
<dbReference type="PANTHER" id="PTHR40055:SF1">
    <property type="entry name" value="TRANSCRIPTIONAL REGULATOR YGIV-RELATED"/>
    <property type="match status" value="1"/>
</dbReference>
<gene>
    <name evidence="4" type="ORF">DW216_14155</name>
</gene>
<dbReference type="RefSeq" id="WP_118274837.1">
    <property type="nucleotide sequence ID" value="NZ_CAXSNS010000004.1"/>
</dbReference>
<dbReference type="AlphaFoldDB" id="A0A414WAB4"/>
<dbReference type="Pfam" id="PF12674">
    <property type="entry name" value="Zn_ribbon_2"/>
    <property type="match status" value="1"/>
</dbReference>
<sequence length="382" mass="45462">METDIETKYCQSCGMPLDIEDITEYGTNSDGTLNQEFCSCCLNSGKYLFNFSMEYLIYLWGLFPDSYNQIAGTNYKSEELRNMLSDRLPNLKRWKQKINTAHIHYDLIMNVQEYINRHLFENLNCDNLSHVACMSMYHFRRVFKDVVGENVGDYIQRLRLEYIAFKLISTNTRVSELLEQINFQNKHTLSRAFKKHFQMSIPAFRKVYSNVAYENKIIKQLEYSIKRIKEIKVAYLKFERTHRNKQAYSTLWKQIMEFAKKYNLTDKGFKYVSISLDSLDITEIDKCRFLIGITVPYSMEIPKGFSVLNIQTGLYSVFNIKGRYHELNRIYRNIYLDWLPNSKYSLREQMTFEIYTNTPDKTSMEELVTEIYLPIEVKQKIK</sequence>
<dbReference type="EMBL" id="QRJL01000009">
    <property type="protein sequence ID" value="RHH29399.1"/>
    <property type="molecule type" value="Genomic_DNA"/>
</dbReference>
<dbReference type="GO" id="GO:0043565">
    <property type="term" value="F:sequence-specific DNA binding"/>
    <property type="evidence" value="ECO:0007669"/>
    <property type="project" value="InterPro"/>
</dbReference>
<dbReference type="InterPro" id="IPR029442">
    <property type="entry name" value="GyrI-like"/>
</dbReference>
<evidence type="ECO:0000259" key="3">
    <source>
        <dbReference type="PROSITE" id="PS01124"/>
    </source>
</evidence>
<name>A0A414WAB4_BACUN</name>
<dbReference type="InterPro" id="IPR009057">
    <property type="entry name" value="Homeodomain-like_sf"/>
</dbReference>
<proteinExistence type="predicted"/>
<dbReference type="Gene3D" id="3.20.80.10">
    <property type="entry name" value="Regulatory factor, effector binding domain"/>
    <property type="match status" value="1"/>
</dbReference>
<evidence type="ECO:0000313" key="5">
    <source>
        <dbReference type="Proteomes" id="UP000283766"/>
    </source>
</evidence>
<comment type="caution">
    <text evidence="4">The sequence shown here is derived from an EMBL/GenBank/DDBJ whole genome shotgun (WGS) entry which is preliminary data.</text>
</comment>
<feature type="domain" description="HTH araC/xylS-type" evidence="3">
    <location>
        <begin position="109"/>
        <end position="207"/>
    </location>
</feature>
<evidence type="ECO:0000313" key="4">
    <source>
        <dbReference type="EMBL" id="RHH29399.1"/>
    </source>
</evidence>
<evidence type="ECO:0000256" key="2">
    <source>
        <dbReference type="ARBA" id="ARBA00023163"/>
    </source>
</evidence>
<dbReference type="InterPro" id="IPR010499">
    <property type="entry name" value="AraC_E-bd"/>
</dbReference>
<dbReference type="InterPro" id="IPR025868">
    <property type="entry name" value="Zn_ribbon_dom_put"/>
</dbReference>
<keyword evidence="1" id="KW-0805">Transcription regulation</keyword>
<dbReference type="Pfam" id="PF06445">
    <property type="entry name" value="GyrI-like"/>
    <property type="match status" value="1"/>
</dbReference>
<evidence type="ECO:0000256" key="1">
    <source>
        <dbReference type="ARBA" id="ARBA00023015"/>
    </source>
</evidence>
<dbReference type="InterPro" id="IPR050908">
    <property type="entry name" value="SmbC-like"/>
</dbReference>
<dbReference type="Pfam" id="PF12833">
    <property type="entry name" value="HTH_18"/>
    <property type="match status" value="1"/>
</dbReference>
<dbReference type="SUPFAM" id="SSF46689">
    <property type="entry name" value="Homeodomain-like"/>
    <property type="match status" value="2"/>
</dbReference>
<dbReference type="PROSITE" id="PS01124">
    <property type="entry name" value="HTH_ARAC_FAMILY_2"/>
    <property type="match status" value="1"/>
</dbReference>
<dbReference type="InterPro" id="IPR011256">
    <property type="entry name" value="Reg_factor_effector_dom_sf"/>
</dbReference>
<dbReference type="GO" id="GO:0003700">
    <property type="term" value="F:DNA-binding transcription factor activity"/>
    <property type="evidence" value="ECO:0007669"/>
    <property type="project" value="InterPro"/>
</dbReference>
<reference evidence="4 5" key="1">
    <citation type="submission" date="2018-08" db="EMBL/GenBank/DDBJ databases">
        <title>A genome reference for cultivated species of the human gut microbiota.</title>
        <authorList>
            <person name="Zou Y."/>
            <person name="Xue W."/>
            <person name="Luo G."/>
        </authorList>
    </citation>
    <scope>NUCLEOTIDE SEQUENCE [LARGE SCALE GENOMIC DNA]</scope>
    <source>
        <strain evidence="4 5">AM18-14LB</strain>
    </source>
</reference>
<dbReference type="PANTHER" id="PTHR40055">
    <property type="entry name" value="TRANSCRIPTIONAL REGULATOR YGIV-RELATED"/>
    <property type="match status" value="1"/>
</dbReference>